<evidence type="ECO:0000256" key="2">
    <source>
        <dbReference type="SAM" id="SignalP"/>
    </source>
</evidence>
<dbReference type="RefSeq" id="WP_310057129.1">
    <property type="nucleotide sequence ID" value="NZ_JAVDVY010000001.1"/>
</dbReference>
<evidence type="ECO:0000313" key="4">
    <source>
        <dbReference type="Proteomes" id="UP001251524"/>
    </source>
</evidence>
<name>A0ABU1W6C4_9GAMM</name>
<evidence type="ECO:0000313" key="3">
    <source>
        <dbReference type="EMBL" id="MDR7133029.1"/>
    </source>
</evidence>
<gene>
    <name evidence="3" type="ORF">J2X06_000213</name>
</gene>
<keyword evidence="4" id="KW-1185">Reference proteome</keyword>
<feature type="chain" id="PRO_5045252816" evidence="2">
    <location>
        <begin position="26"/>
        <end position="165"/>
    </location>
</feature>
<dbReference type="PROSITE" id="PS51257">
    <property type="entry name" value="PROKAR_LIPOPROTEIN"/>
    <property type="match status" value="1"/>
</dbReference>
<dbReference type="Proteomes" id="UP001251524">
    <property type="component" value="Unassembled WGS sequence"/>
</dbReference>
<evidence type="ECO:0000256" key="1">
    <source>
        <dbReference type="SAM" id="MobiDB-lite"/>
    </source>
</evidence>
<organism evidence="3 4">
    <name type="scientific">Lysobacter niastensis</name>
    <dbReference type="NCBI Taxonomy" id="380629"/>
    <lineage>
        <taxon>Bacteria</taxon>
        <taxon>Pseudomonadati</taxon>
        <taxon>Pseudomonadota</taxon>
        <taxon>Gammaproteobacteria</taxon>
        <taxon>Lysobacterales</taxon>
        <taxon>Lysobacteraceae</taxon>
        <taxon>Lysobacter</taxon>
    </lineage>
</organism>
<sequence length="165" mass="16856">MIRPALMLLTSIVLALFLAACSSNSQLITGTARAPIDPSQVRVYFTPPPGGFEEIAQLETASGSFTYGEQNKMNSVIAKLREEAAKLGANGVLFVGAENSYGNSSVGVGAGGGNYGGSGFSSGGIGVSISPTKKFARGVAIYVPNPPPEAPAPAMQPTPQPQPTK</sequence>
<accession>A0ABU1W6C4</accession>
<feature type="region of interest" description="Disordered" evidence="1">
    <location>
        <begin position="145"/>
        <end position="165"/>
    </location>
</feature>
<reference evidence="3 4" key="1">
    <citation type="submission" date="2023-07" db="EMBL/GenBank/DDBJ databases">
        <title>Sorghum-associated microbial communities from plants grown in Nebraska, USA.</title>
        <authorList>
            <person name="Schachtman D."/>
        </authorList>
    </citation>
    <scope>NUCLEOTIDE SEQUENCE [LARGE SCALE GENOMIC DNA]</scope>
    <source>
        <strain evidence="3 4">BE198</strain>
    </source>
</reference>
<protein>
    <submittedName>
        <fullName evidence="3">Membrane protein YgcG</fullName>
    </submittedName>
</protein>
<proteinExistence type="predicted"/>
<feature type="signal peptide" evidence="2">
    <location>
        <begin position="1"/>
        <end position="25"/>
    </location>
</feature>
<comment type="caution">
    <text evidence="3">The sequence shown here is derived from an EMBL/GenBank/DDBJ whole genome shotgun (WGS) entry which is preliminary data.</text>
</comment>
<dbReference type="EMBL" id="JAVDVY010000001">
    <property type="protein sequence ID" value="MDR7133029.1"/>
    <property type="molecule type" value="Genomic_DNA"/>
</dbReference>
<keyword evidence="2" id="KW-0732">Signal</keyword>